<dbReference type="KEGG" id="mcui:G8O30_04055"/>
<reference evidence="7 8" key="1">
    <citation type="submission" date="2019-07" db="EMBL/GenBank/DDBJ databases">
        <title>Genome sequence of 2 isolates from Red Sea Mangroves.</title>
        <authorList>
            <person name="Sefrji F."/>
            <person name="Michoud G."/>
            <person name="Merlino G."/>
            <person name="Daffonchio D."/>
        </authorList>
    </citation>
    <scope>NUCLEOTIDE SEQUENCE [LARGE SCALE GENOMIC DNA]</scope>
    <source>
        <strain evidence="7 8">R1DC41</strain>
    </source>
</reference>
<dbReference type="SUPFAM" id="SSF56420">
    <property type="entry name" value="Peptide deformylase"/>
    <property type="match status" value="1"/>
</dbReference>
<dbReference type="EC" id="3.5.1.88" evidence="6"/>
<evidence type="ECO:0000313" key="7">
    <source>
        <dbReference type="EMBL" id="QPC46187.1"/>
    </source>
</evidence>
<dbReference type="InterPro" id="IPR036821">
    <property type="entry name" value="Peptide_deformylase_sf"/>
</dbReference>
<evidence type="ECO:0000256" key="1">
    <source>
        <dbReference type="ARBA" id="ARBA00010759"/>
    </source>
</evidence>
<comment type="catalytic activity">
    <reaction evidence="6">
        <text>N-terminal N-formyl-L-methionyl-[peptide] + H2O = N-terminal L-methionyl-[peptide] + formate</text>
        <dbReference type="Rhea" id="RHEA:24420"/>
        <dbReference type="Rhea" id="RHEA-COMP:10639"/>
        <dbReference type="Rhea" id="RHEA-COMP:10640"/>
        <dbReference type="ChEBI" id="CHEBI:15377"/>
        <dbReference type="ChEBI" id="CHEBI:15740"/>
        <dbReference type="ChEBI" id="CHEBI:49298"/>
        <dbReference type="ChEBI" id="CHEBI:64731"/>
        <dbReference type="EC" id="3.5.1.88"/>
    </reaction>
</comment>
<dbReference type="EMBL" id="CP049742">
    <property type="protein sequence ID" value="QPC46187.1"/>
    <property type="molecule type" value="Genomic_DNA"/>
</dbReference>
<dbReference type="GO" id="GO:0046872">
    <property type="term" value="F:metal ion binding"/>
    <property type="evidence" value="ECO:0007669"/>
    <property type="project" value="UniProtKB-KW"/>
</dbReference>
<keyword evidence="3 6" id="KW-0378">Hydrolase</keyword>
<evidence type="ECO:0000313" key="8">
    <source>
        <dbReference type="Proteomes" id="UP000593626"/>
    </source>
</evidence>
<keyword evidence="5 6" id="KW-0408">Iron</keyword>
<evidence type="ECO:0000256" key="6">
    <source>
        <dbReference type="HAMAP-Rule" id="MF_00163"/>
    </source>
</evidence>
<keyword evidence="4 6" id="KW-0648">Protein biosynthesis</keyword>
<evidence type="ECO:0000256" key="3">
    <source>
        <dbReference type="ARBA" id="ARBA00022801"/>
    </source>
</evidence>
<dbReference type="HAMAP" id="MF_00163">
    <property type="entry name" value="Pep_deformylase"/>
    <property type="match status" value="1"/>
</dbReference>
<sequence length="185" mass="20633">MITSKDIIKEGSPVLREVAEDVLFPLSEEDRQLAEDLLLYLQMSQDPDLATKYQLRPGIGIAAPQVNVSKRMFAMRVTGEDGTFYEATYINPKIISHSVEKTYLATGEGCLSVEREVPGFVPRYAKVTMKAKTIQGEDVQLRLKGLPGICVQHEIDHLNGVMFYDHISPNDPFAPVPNATPLDRD</sequence>
<dbReference type="Pfam" id="PF01327">
    <property type="entry name" value="Pep_deformylase"/>
    <property type="match status" value="1"/>
</dbReference>
<keyword evidence="8" id="KW-1185">Reference proteome</keyword>
<dbReference type="Proteomes" id="UP000593626">
    <property type="component" value="Chromosome"/>
</dbReference>
<dbReference type="FunFam" id="3.90.45.10:FF:000002">
    <property type="entry name" value="Peptide deformylase"/>
    <property type="match status" value="1"/>
</dbReference>
<dbReference type="Gene3D" id="3.90.45.10">
    <property type="entry name" value="Peptide deformylase"/>
    <property type="match status" value="1"/>
</dbReference>
<dbReference type="CDD" id="cd00487">
    <property type="entry name" value="Pep_deformylase"/>
    <property type="match status" value="1"/>
</dbReference>
<feature type="active site" evidence="6">
    <location>
        <position position="154"/>
    </location>
</feature>
<feature type="binding site" evidence="6">
    <location>
        <position position="110"/>
    </location>
    <ligand>
        <name>Fe cation</name>
        <dbReference type="ChEBI" id="CHEBI:24875"/>
    </ligand>
</feature>
<comment type="function">
    <text evidence="6">Removes the formyl group from the N-terminal Met of newly synthesized proteins. Requires at least a dipeptide for an efficient rate of reaction. N-terminal L-methionine is a prerequisite for activity but the enzyme has broad specificity at other positions.</text>
</comment>
<name>A0A7S8CA20_9BACI</name>
<dbReference type="InterPro" id="IPR023635">
    <property type="entry name" value="Peptide_deformylase"/>
</dbReference>
<gene>
    <name evidence="6" type="primary">def</name>
    <name evidence="7" type="ORF">G8O30_04055</name>
</gene>
<dbReference type="AlphaFoldDB" id="A0A7S8CA20"/>
<evidence type="ECO:0000256" key="4">
    <source>
        <dbReference type="ARBA" id="ARBA00022917"/>
    </source>
</evidence>
<dbReference type="GO" id="GO:0006412">
    <property type="term" value="P:translation"/>
    <property type="evidence" value="ECO:0007669"/>
    <property type="project" value="UniProtKB-UniRule"/>
</dbReference>
<feature type="binding site" evidence="6">
    <location>
        <position position="157"/>
    </location>
    <ligand>
        <name>Fe cation</name>
        <dbReference type="ChEBI" id="CHEBI:24875"/>
    </ligand>
</feature>
<keyword evidence="2 6" id="KW-0479">Metal-binding</keyword>
<dbReference type="RefSeq" id="WP_239673713.1">
    <property type="nucleotide sequence ID" value="NZ_CP049742.1"/>
</dbReference>
<comment type="cofactor">
    <cofactor evidence="6">
        <name>Fe(2+)</name>
        <dbReference type="ChEBI" id="CHEBI:29033"/>
    </cofactor>
    <text evidence="6">Binds 1 Fe(2+) ion.</text>
</comment>
<proteinExistence type="inferred from homology"/>
<feature type="binding site" evidence="6">
    <location>
        <position position="153"/>
    </location>
    <ligand>
        <name>Fe cation</name>
        <dbReference type="ChEBI" id="CHEBI:24875"/>
    </ligand>
</feature>
<dbReference type="NCBIfam" id="TIGR00079">
    <property type="entry name" value="pept_deformyl"/>
    <property type="match status" value="1"/>
</dbReference>
<dbReference type="PRINTS" id="PR01576">
    <property type="entry name" value="PDEFORMYLASE"/>
</dbReference>
<comment type="similarity">
    <text evidence="1 6">Belongs to the polypeptide deformylase family.</text>
</comment>
<organism evidence="7 8">
    <name type="scientific">Mangrovibacillus cuniculi</name>
    <dbReference type="NCBI Taxonomy" id="2593652"/>
    <lineage>
        <taxon>Bacteria</taxon>
        <taxon>Bacillati</taxon>
        <taxon>Bacillota</taxon>
        <taxon>Bacilli</taxon>
        <taxon>Bacillales</taxon>
        <taxon>Bacillaceae</taxon>
        <taxon>Mangrovibacillus</taxon>
    </lineage>
</organism>
<dbReference type="PIRSF" id="PIRSF004749">
    <property type="entry name" value="Pep_def"/>
    <property type="match status" value="1"/>
</dbReference>
<dbReference type="PANTHER" id="PTHR10458:SF8">
    <property type="entry name" value="PEPTIDE DEFORMYLASE 2"/>
    <property type="match status" value="1"/>
</dbReference>
<protein>
    <recommendedName>
        <fullName evidence="6">Peptide deformylase</fullName>
        <shortName evidence="6">PDF</shortName>
        <ecNumber evidence="6">3.5.1.88</ecNumber>
    </recommendedName>
    <alternativeName>
        <fullName evidence="6">Polypeptide deformylase</fullName>
    </alternativeName>
</protein>
<evidence type="ECO:0000256" key="2">
    <source>
        <dbReference type="ARBA" id="ARBA00022723"/>
    </source>
</evidence>
<evidence type="ECO:0000256" key="5">
    <source>
        <dbReference type="ARBA" id="ARBA00023004"/>
    </source>
</evidence>
<dbReference type="PANTHER" id="PTHR10458">
    <property type="entry name" value="PEPTIDE DEFORMYLASE"/>
    <property type="match status" value="1"/>
</dbReference>
<accession>A0A7S8CA20</accession>
<dbReference type="GO" id="GO:0042586">
    <property type="term" value="F:peptide deformylase activity"/>
    <property type="evidence" value="ECO:0007669"/>
    <property type="project" value="UniProtKB-UniRule"/>
</dbReference>